<dbReference type="SMART" id="SM00668">
    <property type="entry name" value="CTLH"/>
    <property type="match status" value="1"/>
</dbReference>
<dbReference type="GO" id="GO:0004842">
    <property type="term" value="F:ubiquitin-protein transferase activity"/>
    <property type="evidence" value="ECO:0007669"/>
    <property type="project" value="InterPro"/>
</dbReference>
<dbReference type="GO" id="GO:0034657">
    <property type="term" value="C:GID complex"/>
    <property type="evidence" value="ECO:0007669"/>
    <property type="project" value="TreeGrafter"/>
</dbReference>
<comment type="subcellular location">
    <subcellularLocation>
        <location evidence="1">Nucleus matrix</location>
    </subcellularLocation>
</comment>
<dbReference type="Proteomes" id="UP000792457">
    <property type="component" value="Unassembled WGS sequence"/>
</dbReference>
<evidence type="ECO:0000259" key="5">
    <source>
        <dbReference type="PROSITE" id="PS50897"/>
    </source>
</evidence>
<dbReference type="InterPro" id="IPR006594">
    <property type="entry name" value="LisH"/>
</dbReference>
<organism evidence="6 7">
    <name type="scientific">Ladona fulva</name>
    <name type="common">Scarce chaser dragonfly</name>
    <name type="synonym">Libellula fulva</name>
    <dbReference type="NCBI Taxonomy" id="123851"/>
    <lineage>
        <taxon>Eukaryota</taxon>
        <taxon>Metazoa</taxon>
        <taxon>Ecdysozoa</taxon>
        <taxon>Arthropoda</taxon>
        <taxon>Hexapoda</taxon>
        <taxon>Insecta</taxon>
        <taxon>Pterygota</taxon>
        <taxon>Palaeoptera</taxon>
        <taxon>Odonata</taxon>
        <taxon>Epiprocta</taxon>
        <taxon>Anisoptera</taxon>
        <taxon>Libelluloidea</taxon>
        <taxon>Libellulidae</taxon>
        <taxon>Ladona</taxon>
    </lineage>
</organism>
<dbReference type="PROSITE" id="PS50896">
    <property type="entry name" value="LISH"/>
    <property type="match status" value="1"/>
</dbReference>
<protein>
    <recommendedName>
        <fullName evidence="2">E3 ubiquitin-protein transferase MAEA</fullName>
    </recommendedName>
    <alternativeName>
        <fullName evidence="4">Macrophage erythroblast attacher</fullName>
    </alternativeName>
</protein>
<gene>
    <name evidence="6" type="ORF">J437_LFUL016877</name>
</gene>
<evidence type="ECO:0000256" key="3">
    <source>
        <dbReference type="ARBA" id="ARBA00023057"/>
    </source>
</evidence>
<evidence type="ECO:0000313" key="7">
    <source>
        <dbReference type="Proteomes" id="UP000792457"/>
    </source>
</evidence>
<dbReference type="GO" id="GO:0043249">
    <property type="term" value="P:erythrocyte maturation"/>
    <property type="evidence" value="ECO:0007669"/>
    <property type="project" value="UniProtKB-KW"/>
</dbReference>
<dbReference type="Pfam" id="PF10607">
    <property type="entry name" value="CTLH"/>
    <property type="match status" value="1"/>
</dbReference>
<dbReference type="InterPro" id="IPR045098">
    <property type="entry name" value="Fyv10_fam"/>
</dbReference>
<dbReference type="InterPro" id="IPR013144">
    <property type="entry name" value="CRA_dom"/>
</dbReference>
<dbReference type="SMART" id="SM00757">
    <property type="entry name" value="CRA"/>
    <property type="match status" value="1"/>
</dbReference>
<dbReference type="PROSITE" id="PS50897">
    <property type="entry name" value="CTLH"/>
    <property type="match status" value="1"/>
</dbReference>
<dbReference type="GO" id="GO:0005737">
    <property type="term" value="C:cytoplasm"/>
    <property type="evidence" value="ECO:0007669"/>
    <property type="project" value="TreeGrafter"/>
</dbReference>
<dbReference type="EMBL" id="KZ309061">
    <property type="protein sequence ID" value="KAG8236698.1"/>
    <property type="molecule type" value="Genomic_DNA"/>
</dbReference>
<dbReference type="InterPro" id="IPR006595">
    <property type="entry name" value="CTLH_C"/>
</dbReference>
<accession>A0A8K0KQZ0</accession>
<keyword evidence="7" id="KW-1185">Reference proteome</keyword>
<sequence>MQKFKLSVDYLGRICKNNVMADVKSLEHPTLKVPYEIFNKKYHSAHKQIDKEVSHVQAAAMELEKGLQLPNVRAGDLTRLLGGMVEKLQALKRKAEEGISEELEAAHVCKRRLEHLKEHASPHPAVVTAWRRTRLDRMLVEYFLRRGYYGAALGLARHSNLEDITNIDLFLASREVEQSLAARETAKCLTWCHDNRSKLRKLRSTMEFNLRIQEFVEMVKKDCRMDAVRHARKFFSTFEEDKMQDVQHCMGLLAFPVNTEISPYKELLDSSRWEKLIEQFRQENYRLYQLASQSVFTVALQAGLSALKNPYPFLLIIHAVRASGLLLENA</sequence>
<feature type="domain" description="CTLH" evidence="5">
    <location>
        <begin position="170"/>
        <end position="226"/>
    </location>
</feature>
<evidence type="ECO:0000256" key="1">
    <source>
        <dbReference type="ARBA" id="ARBA00004109"/>
    </source>
</evidence>
<evidence type="ECO:0000256" key="2">
    <source>
        <dbReference type="ARBA" id="ARBA00014384"/>
    </source>
</evidence>
<evidence type="ECO:0000256" key="4">
    <source>
        <dbReference type="ARBA" id="ARBA00029678"/>
    </source>
</evidence>
<dbReference type="OrthoDB" id="1933455at2759"/>
<dbReference type="AlphaFoldDB" id="A0A8K0KQZ0"/>
<proteinExistence type="predicted"/>
<reference evidence="6" key="1">
    <citation type="submission" date="2013-04" db="EMBL/GenBank/DDBJ databases">
        <authorList>
            <person name="Qu J."/>
            <person name="Murali S.C."/>
            <person name="Bandaranaike D."/>
            <person name="Bellair M."/>
            <person name="Blankenburg K."/>
            <person name="Chao H."/>
            <person name="Dinh H."/>
            <person name="Doddapaneni H."/>
            <person name="Downs B."/>
            <person name="Dugan-Rocha S."/>
            <person name="Elkadiri S."/>
            <person name="Gnanaolivu R.D."/>
            <person name="Hernandez B."/>
            <person name="Javaid M."/>
            <person name="Jayaseelan J.C."/>
            <person name="Lee S."/>
            <person name="Li M."/>
            <person name="Ming W."/>
            <person name="Munidasa M."/>
            <person name="Muniz J."/>
            <person name="Nguyen L."/>
            <person name="Ongeri F."/>
            <person name="Osuji N."/>
            <person name="Pu L.-L."/>
            <person name="Puazo M."/>
            <person name="Qu C."/>
            <person name="Quiroz J."/>
            <person name="Raj R."/>
            <person name="Weissenberger G."/>
            <person name="Xin Y."/>
            <person name="Zou X."/>
            <person name="Han Y."/>
            <person name="Richards S."/>
            <person name="Worley K."/>
            <person name="Muzny D."/>
            <person name="Gibbs R."/>
        </authorList>
    </citation>
    <scope>NUCLEOTIDE SEQUENCE</scope>
    <source>
        <strain evidence="6">Sampled in the wild</strain>
    </source>
</reference>
<evidence type="ECO:0000313" key="6">
    <source>
        <dbReference type="EMBL" id="KAG8236698.1"/>
    </source>
</evidence>
<comment type="caution">
    <text evidence="6">The sequence shown here is derived from an EMBL/GenBank/DDBJ whole genome shotgun (WGS) entry which is preliminary data.</text>
</comment>
<dbReference type="InterPro" id="IPR024964">
    <property type="entry name" value="CTLH/CRA"/>
</dbReference>
<dbReference type="GO" id="GO:0043161">
    <property type="term" value="P:proteasome-mediated ubiquitin-dependent protein catabolic process"/>
    <property type="evidence" value="ECO:0007669"/>
    <property type="project" value="InterPro"/>
</dbReference>
<keyword evidence="3" id="KW-0265">Erythrocyte maturation</keyword>
<dbReference type="PANTHER" id="PTHR12170:SF2">
    <property type="entry name" value="E3 UBIQUITIN-PROTEIN TRANSFERASE MAEA"/>
    <property type="match status" value="1"/>
</dbReference>
<dbReference type="GO" id="GO:0016363">
    <property type="term" value="C:nuclear matrix"/>
    <property type="evidence" value="ECO:0007669"/>
    <property type="project" value="UniProtKB-SubCell"/>
</dbReference>
<dbReference type="PANTHER" id="PTHR12170">
    <property type="entry name" value="MACROPHAGE ERYTHROBLAST ATTACHER-RELATED"/>
    <property type="match status" value="1"/>
</dbReference>
<name>A0A8K0KQZ0_LADFU</name>
<reference evidence="6" key="2">
    <citation type="submission" date="2017-10" db="EMBL/GenBank/DDBJ databases">
        <title>Ladona fulva Genome sequencing and assembly.</title>
        <authorList>
            <person name="Murali S."/>
            <person name="Richards S."/>
            <person name="Bandaranaike D."/>
            <person name="Bellair M."/>
            <person name="Blankenburg K."/>
            <person name="Chao H."/>
            <person name="Dinh H."/>
            <person name="Doddapaneni H."/>
            <person name="Dugan-Rocha S."/>
            <person name="Elkadiri S."/>
            <person name="Gnanaolivu R."/>
            <person name="Hernandez B."/>
            <person name="Skinner E."/>
            <person name="Javaid M."/>
            <person name="Lee S."/>
            <person name="Li M."/>
            <person name="Ming W."/>
            <person name="Munidasa M."/>
            <person name="Muniz J."/>
            <person name="Nguyen L."/>
            <person name="Hughes D."/>
            <person name="Osuji N."/>
            <person name="Pu L.-L."/>
            <person name="Puazo M."/>
            <person name="Qu C."/>
            <person name="Quiroz J."/>
            <person name="Raj R."/>
            <person name="Weissenberger G."/>
            <person name="Xin Y."/>
            <person name="Zou X."/>
            <person name="Han Y."/>
            <person name="Worley K."/>
            <person name="Muzny D."/>
            <person name="Gibbs R."/>
        </authorList>
    </citation>
    <scope>NUCLEOTIDE SEQUENCE</scope>
    <source>
        <strain evidence="6">Sampled in the wild</strain>
    </source>
</reference>